<dbReference type="RefSeq" id="WP_119059374.1">
    <property type="nucleotide sequence ID" value="NZ_UNSC01000004.1"/>
</dbReference>
<name>A0A383TZ97_9FLAO</name>
<feature type="transmembrane region" description="Helical" evidence="1">
    <location>
        <begin position="130"/>
        <end position="149"/>
    </location>
</feature>
<dbReference type="GO" id="GO:0080120">
    <property type="term" value="P:CAAX-box protein maturation"/>
    <property type="evidence" value="ECO:0007669"/>
    <property type="project" value="UniProtKB-ARBA"/>
</dbReference>
<evidence type="ECO:0000313" key="3">
    <source>
        <dbReference type="EMBL" id="SZD72934.1"/>
    </source>
</evidence>
<dbReference type="GO" id="GO:0004175">
    <property type="term" value="F:endopeptidase activity"/>
    <property type="evidence" value="ECO:0007669"/>
    <property type="project" value="UniProtKB-ARBA"/>
</dbReference>
<feature type="domain" description="CAAX prenyl protease 2/Lysostaphin resistance protein A-like" evidence="2">
    <location>
        <begin position="135"/>
        <end position="223"/>
    </location>
</feature>
<gene>
    <name evidence="3" type="ORF">SAMEA104719789_01049</name>
</gene>
<dbReference type="AlphaFoldDB" id="A0A383TZ97"/>
<feature type="transmembrane region" description="Helical" evidence="1">
    <location>
        <begin position="87"/>
        <end position="110"/>
    </location>
</feature>
<keyword evidence="3" id="KW-0645">Protease</keyword>
<dbReference type="InterPro" id="IPR052710">
    <property type="entry name" value="CAAX_protease"/>
</dbReference>
<keyword evidence="3" id="KW-0378">Hydrolase</keyword>
<dbReference type="InterPro" id="IPR003675">
    <property type="entry name" value="Rce1/LyrA-like_dom"/>
</dbReference>
<dbReference type="OrthoDB" id="158986at2"/>
<evidence type="ECO:0000259" key="2">
    <source>
        <dbReference type="Pfam" id="PF02517"/>
    </source>
</evidence>
<feature type="transmembrane region" description="Helical" evidence="1">
    <location>
        <begin position="161"/>
        <end position="182"/>
    </location>
</feature>
<protein>
    <submittedName>
        <fullName evidence="3">CAAX prenyl protease-related protein</fullName>
    </submittedName>
</protein>
<feature type="transmembrane region" description="Helical" evidence="1">
    <location>
        <begin position="210"/>
        <end position="230"/>
    </location>
</feature>
<reference evidence="3 4" key="1">
    <citation type="submission" date="2018-09" db="EMBL/GenBank/DDBJ databases">
        <authorList>
            <consortium name="Pathogen Informatics"/>
        </authorList>
    </citation>
    <scope>NUCLEOTIDE SEQUENCE [LARGE SCALE GENOMIC DNA]</scope>
    <source>
        <strain evidence="3 4">OH-22767</strain>
    </source>
</reference>
<organism evidence="3 4">
    <name type="scientific">Candidatus Ornithobacterium hominis</name>
    <dbReference type="NCBI Taxonomy" id="2497989"/>
    <lineage>
        <taxon>Bacteria</taxon>
        <taxon>Pseudomonadati</taxon>
        <taxon>Bacteroidota</taxon>
        <taxon>Flavobacteriia</taxon>
        <taxon>Flavobacteriales</taxon>
        <taxon>Weeksellaceae</taxon>
        <taxon>Ornithobacterium</taxon>
    </lineage>
</organism>
<keyword evidence="1" id="KW-0472">Membrane</keyword>
<dbReference type="PANTHER" id="PTHR36435">
    <property type="entry name" value="SLR1288 PROTEIN"/>
    <property type="match status" value="1"/>
</dbReference>
<dbReference type="GO" id="GO:0006508">
    <property type="term" value="P:proteolysis"/>
    <property type="evidence" value="ECO:0007669"/>
    <property type="project" value="UniProtKB-KW"/>
</dbReference>
<keyword evidence="1" id="KW-1133">Transmembrane helix</keyword>
<dbReference type="Proteomes" id="UP000262142">
    <property type="component" value="Unassembled WGS sequence"/>
</dbReference>
<proteinExistence type="predicted"/>
<evidence type="ECO:0000256" key="1">
    <source>
        <dbReference type="SAM" id="Phobius"/>
    </source>
</evidence>
<evidence type="ECO:0000313" key="4">
    <source>
        <dbReference type="Proteomes" id="UP000262142"/>
    </source>
</evidence>
<keyword evidence="4" id="KW-1185">Reference proteome</keyword>
<sequence length="275" mass="31587">MNKFLNQKYNYSLSFWEVIACFILVLIAQVAGGIVGFIFNYLGLEDLGFVLSFLTGFSLALVLLFYLKKLPFQVYKDMLLTGLKWKWWLLAIGIYASILPFSEYTTSLIPTEGIPFLEEIYQGFIETFKIILSKPISAFITICILAPILEESIFRGFILQGLLNSKTHPIWAIFFSGILFGFAHLNPWQFIGAGILGICFGFIYWRTGSLLLCIFLHFINNFISFVFSLKSQNVEEPFFEENFLLIGSSLLLFFILIYTMIKITPHAHLRYSESK</sequence>
<accession>A0A383TZ97</accession>
<feature type="transmembrane region" description="Helical" evidence="1">
    <location>
        <begin position="242"/>
        <end position="261"/>
    </location>
</feature>
<dbReference type="PANTHER" id="PTHR36435:SF1">
    <property type="entry name" value="CAAX AMINO TERMINAL PROTEASE FAMILY PROTEIN"/>
    <property type="match status" value="1"/>
</dbReference>
<keyword evidence="1" id="KW-0812">Transmembrane</keyword>
<feature type="transmembrane region" description="Helical" evidence="1">
    <location>
        <begin position="47"/>
        <end position="67"/>
    </location>
</feature>
<feature type="transmembrane region" description="Helical" evidence="1">
    <location>
        <begin position="12"/>
        <end position="41"/>
    </location>
</feature>
<dbReference type="Pfam" id="PF02517">
    <property type="entry name" value="Rce1-like"/>
    <property type="match status" value="1"/>
</dbReference>
<dbReference type="EMBL" id="UNSC01000004">
    <property type="protein sequence ID" value="SZD72934.1"/>
    <property type="molecule type" value="Genomic_DNA"/>
</dbReference>